<protein>
    <submittedName>
        <fullName evidence="1">Uncharacterized protein</fullName>
    </submittedName>
</protein>
<accession>A0A0M9DMK3</accession>
<sequence length="92" mass="10623">MILENTTRDELLKIADYCEAKAIFVFSKHKKLIDMPHQKWKLYHMTAEKLEQFVFSFAGLSEQKINIRQAVENYQTATTIINTSVEGGLADE</sequence>
<name>A0A0M9DMK3_9BACI</name>
<dbReference type="AlphaFoldDB" id="A0A0M9DMK3"/>
<gene>
    <name evidence="1" type="ORF">ADM90_08285</name>
</gene>
<reference evidence="1 2" key="1">
    <citation type="submission" date="2015-07" db="EMBL/GenBank/DDBJ databases">
        <title>Genome sequencing project for genomic taxonomy and phylogenomics of Bacillus-like bacteria.</title>
        <authorList>
            <person name="Liu B."/>
            <person name="Wang J."/>
            <person name="Zhu Y."/>
            <person name="Liu G."/>
            <person name="Chen Q."/>
            <person name="Chen Z."/>
            <person name="Che J."/>
            <person name="Ge C."/>
            <person name="Shi H."/>
            <person name="Pan Z."/>
            <person name="Liu X."/>
        </authorList>
    </citation>
    <scope>NUCLEOTIDE SEQUENCE [LARGE SCALE GENOMIC DNA]</scope>
    <source>
        <strain evidence="1 2">DSM 54</strain>
    </source>
</reference>
<comment type="caution">
    <text evidence="1">The sequence shown here is derived from an EMBL/GenBank/DDBJ whole genome shotgun (WGS) entry which is preliminary data.</text>
</comment>
<dbReference type="EMBL" id="LGCI01000005">
    <property type="protein sequence ID" value="KOY83693.1"/>
    <property type="molecule type" value="Genomic_DNA"/>
</dbReference>
<dbReference type="Proteomes" id="UP000037977">
    <property type="component" value="Unassembled WGS sequence"/>
</dbReference>
<keyword evidence="2" id="KW-1185">Reference proteome</keyword>
<dbReference type="PATRIC" id="fig|33935.3.peg.1122"/>
<evidence type="ECO:0000313" key="1">
    <source>
        <dbReference type="EMBL" id="KOY83693.1"/>
    </source>
</evidence>
<evidence type="ECO:0000313" key="2">
    <source>
        <dbReference type="Proteomes" id="UP000037977"/>
    </source>
</evidence>
<proteinExistence type="predicted"/>
<organism evidence="1 2">
    <name type="scientific">Lysinibacillus macroides</name>
    <dbReference type="NCBI Taxonomy" id="33935"/>
    <lineage>
        <taxon>Bacteria</taxon>
        <taxon>Bacillati</taxon>
        <taxon>Bacillota</taxon>
        <taxon>Bacilli</taxon>
        <taxon>Bacillales</taxon>
        <taxon>Bacillaceae</taxon>
        <taxon>Lysinibacillus</taxon>
    </lineage>
</organism>